<comment type="caution">
    <text evidence="1">The sequence shown here is derived from an EMBL/GenBank/DDBJ whole genome shotgun (WGS) entry which is preliminary data.</text>
</comment>
<accession>A0A0F9HDA4</accession>
<evidence type="ECO:0000313" key="1">
    <source>
        <dbReference type="EMBL" id="KKL79650.1"/>
    </source>
</evidence>
<gene>
    <name evidence="1" type="ORF">LCGC14_2012710</name>
</gene>
<protein>
    <submittedName>
        <fullName evidence="1">Uncharacterized protein</fullName>
    </submittedName>
</protein>
<reference evidence="1" key="1">
    <citation type="journal article" date="2015" name="Nature">
        <title>Complex archaea that bridge the gap between prokaryotes and eukaryotes.</title>
        <authorList>
            <person name="Spang A."/>
            <person name="Saw J.H."/>
            <person name="Jorgensen S.L."/>
            <person name="Zaremba-Niedzwiedzka K."/>
            <person name="Martijn J."/>
            <person name="Lind A.E."/>
            <person name="van Eijk R."/>
            <person name="Schleper C."/>
            <person name="Guy L."/>
            <person name="Ettema T.J."/>
        </authorList>
    </citation>
    <scope>NUCLEOTIDE SEQUENCE</scope>
</reference>
<dbReference type="AlphaFoldDB" id="A0A0F9HDA4"/>
<organism evidence="1">
    <name type="scientific">marine sediment metagenome</name>
    <dbReference type="NCBI Taxonomy" id="412755"/>
    <lineage>
        <taxon>unclassified sequences</taxon>
        <taxon>metagenomes</taxon>
        <taxon>ecological metagenomes</taxon>
    </lineage>
</organism>
<dbReference type="EMBL" id="LAZR01023105">
    <property type="protein sequence ID" value="KKL79650.1"/>
    <property type="molecule type" value="Genomic_DNA"/>
</dbReference>
<name>A0A0F9HDA4_9ZZZZ</name>
<proteinExistence type="predicted"/>
<sequence length="170" mass="19404">MNIIKRKNNSISKKKKSLEDIYYQVPMDFNLFKAEKSPVNEGVIRRIIQGTVKAAYQLKDPSIWDYHGNQVKPKAVATNEQMEMIIHLIESLQPIDAIEAALASQFAITYIRALEEKDFNGVATVNLDLFEFGHKVLEALQKYRSKGAQQISVQYNVNNGQVMNIKAFKK</sequence>